<keyword evidence="2" id="KW-1185">Reference proteome</keyword>
<evidence type="ECO:0000313" key="2">
    <source>
        <dbReference type="Proteomes" id="UP000600214"/>
    </source>
</evidence>
<reference evidence="2" key="1">
    <citation type="journal article" date="2019" name="Int. J. Syst. Evol. Microbiol.">
        <title>The Global Catalogue of Microorganisms (GCM) 10K type strain sequencing project: providing services to taxonomists for standard genome sequencing and annotation.</title>
        <authorList>
            <consortium name="The Broad Institute Genomics Platform"/>
            <consortium name="The Broad Institute Genome Sequencing Center for Infectious Disease"/>
            <person name="Wu L."/>
            <person name="Ma J."/>
        </authorList>
    </citation>
    <scope>NUCLEOTIDE SEQUENCE [LARGE SCALE GENOMIC DNA]</scope>
    <source>
        <strain evidence="2">CGMCC 1.15288</strain>
    </source>
</reference>
<dbReference type="EMBL" id="BMIA01000002">
    <property type="protein sequence ID" value="GGH42053.1"/>
    <property type="molecule type" value="Genomic_DNA"/>
</dbReference>
<organism evidence="1 2">
    <name type="scientific">Dyadobacter endophyticus</name>
    <dbReference type="NCBI Taxonomy" id="1749036"/>
    <lineage>
        <taxon>Bacteria</taxon>
        <taxon>Pseudomonadati</taxon>
        <taxon>Bacteroidota</taxon>
        <taxon>Cytophagia</taxon>
        <taxon>Cytophagales</taxon>
        <taxon>Spirosomataceae</taxon>
        <taxon>Dyadobacter</taxon>
    </lineage>
</organism>
<dbReference type="Proteomes" id="UP000600214">
    <property type="component" value="Unassembled WGS sequence"/>
</dbReference>
<comment type="caution">
    <text evidence="1">The sequence shown here is derived from an EMBL/GenBank/DDBJ whole genome shotgun (WGS) entry which is preliminary data.</text>
</comment>
<protein>
    <submittedName>
        <fullName evidence="1">Uncharacterized protein</fullName>
    </submittedName>
</protein>
<gene>
    <name evidence="1" type="ORF">GCM10007423_38420</name>
</gene>
<dbReference type="NCBIfam" id="NF046006">
    <property type="entry name" value="MAG6450_fam"/>
    <property type="match status" value="1"/>
</dbReference>
<sequence length="146" mass="17234">MRGRKSERHIPNAAINKKDEKGGILLTIDECKIFGIQRNMHDHPYVNLKYFDSNYECLSVWEKDELKLLSDFIQKVSNSNWFDIQRSCTKHQDKSVLPKSKKVENVSPDITFFELRVSIKARVHGFRSANAFFLCWLDRNHQIYPM</sequence>
<name>A0ABQ1YYV3_9BACT</name>
<evidence type="ECO:0000313" key="1">
    <source>
        <dbReference type="EMBL" id="GGH42053.1"/>
    </source>
</evidence>
<proteinExistence type="predicted"/>
<accession>A0ABQ1YYV3</accession>